<feature type="region of interest" description="Disordered" evidence="2">
    <location>
        <begin position="50"/>
        <end position="72"/>
    </location>
</feature>
<dbReference type="EMBL" id="CABGGW010000005">
    <property type="protein sequence ID" value="VUS36450.1"/>
    <property type="molecule type" value="Genomic_DNA"/>
</dbReference>
<sequence length="758" mass="81763">MTYRKGKLNIYDLSTLAIVLALSTLFVVLPAHSEGGDFLDSISKLEIKNPSASEESTSVNQEKDNRSKKVPLKQETARKKINQNNKTEASINALKKQNAELSAAAKAAEKKRDETTRELSAQIAVLKAQIGPQDSAQKTSLDALTKKNAELTAAVEAAQKKLDDTTRTLSVQIAALKTQSALRAQNAQSENGQKNTISALTKKNAELSVVADAAQKKLDETTRTLSAQIAALKTQNSQGESQQKVALEALTKKNAELSAAAEAAQKKLDETTRMLSAQIAALKTQNSQGESQQKVALEALTKKNAELTAAAEAAQKKLDETTRTLSAQIAALKTQNSQGESQQKVALEALTKKNAELSAAAEAAQKKLDETTRTLSAQIAALKTQNSQGESQQKVAFEALTKKNAELTAAAEAAQKKLDETTRTLSAQIAALKTQNSQGESQQKVALEALTKKNAELTAAAEAAQKKLDETTHTLSAQIAALKTQNSQGESQQKVALEALTKKNAELTAAAEAAQKTRDNTTHLLSAQITAADTAQKKYDASIFALNEKNKKLQSTLDSLSIKEKVINLADKSNKNAYALGVFYLTQALSDVNKMADNDVKLTPSALVSGFNDAYNKKIKIKEDEIETIVNTLNDQMSSRYVDIEKRIMAKIKGKKYEILPNGVYFVIEKKGKVQYKVNESLSMNILEKKLDGTPILNTMNSTFVNNKDIDPLIGKVLSSGLKGGIVTLYGQAGSLYSTPPTEINPDTLISITFELQP</sequence>
<evidence type="ECO:0000313" key="4">
    <source>
        <dbReference type="Proteomes" id="UP000317374"/>
    </source>
</evidence>
<feature type="compositionally biased region" description="Polar residues" evidence="2">
    <location>
        <begin position="50"/>
        <end position="60"/>
    </location>
</feature>
<feature type="coiled-coil region" evidence="1">
    <location>
        <begin position="77"/>
        <end position="168"/>
    </location>
</feature>
<gene>
    <name evidence="3" type="ORF">SB6422_04596</name>
</gene>
<reference evidence="3 4" key="1">
    <citation type="submission" date="2019-07" db="EMBL/GenBank/DDBJ databases">
        <authorList>
            <person name="Brisse S."/>
            <person name="Rodrigues C."/>
            <person name="Thorpe H."/>
        </authorList>
    </citation>
    <scope>NUCLEOTIDE SEQUENCE [LARGE SCALE GENOMIC DNA]</scope>
    <source>
        <strain evidence="3">SB6422</strain>
    </source>
</reference>
<keyword evidence="1" id="KW-0175">Coiled coil</keyword>
<dbReference type="AlphaFoldDB" id="A0A564HSW0"/>
<organism evidence="3 4">
    <name type="scientific">Klebsiella huaxiensis</name>
    <dbReference type="NCBI Taxonomy" id="2153354"/>
    <lineage>
        <taxon>Bacteria</taxon>
        <taxon>Pseudomonadati</taxon>
        <taxon>Pseudomonadota</taxon>
        <taxon>Gammaproteobacteria</taxon>
        <taxon>Enterobacterales</taxon>
        <taxon>Enterobacteriaceae</taxon>
        <taxon>Klebsiella/Raoultella group</taxon>
        <taxon>Klebsiella</taxon>
    </lineage>
</organism>
<dbReference type="Proteomes" id="UP000317374">
    <property type="component" value="Unassembled WGS sequence"/>
</dbReference>
<evidence type="ECO:0000313" key="3">
    <source>
        <dbReference type="EMBL" id="VUS36450.1"/>
    </source>
</evidence>
<accession>A0A564HSW0</accession>
<evidence type="ECO:0000256" key="2">
    <source>
        <dbReference type="SAM" id="MobiDB-lite"/>
    </source>
</evidence>
<dbReference type="RefSeq" id="WP_376767674.1">
    <property type="nucleotide sequence ID" value="NZ_CABGGW010000005.1"/>
</dbReference>
<evidence type="ECO:0000256" key="1">
    <source>
        <dbReference type="SAM" id="Coils"/>
    </source>
</evidence>
<protein>
    <submittedName>
        <fullName evidence="3">Uncharacterized protein</fullName>
    </submittedName>
</protein>
<feature type="coiled-coil region" evidence="1">
    <location>
        <begin position="247"/>
        <end position="517"/>
    </location>
</feature>
<proteinExistence type="predicted"/>
<name>A0A564HSW0_9ENTR</name>